<feature type="domain" description="DUF4468" evidence="2">
    <location>
        <begin position="44"/>
        <end position="94"/>
    </location>
</feature>
<evidence type="ECO:0000259" key="2">
    <source>
        <dbReference type="Pfam" id="PF14730"/>
    </source>
</evidence>
<feature type="chain" id="PRO_5045448771" evidence="1">
    <location>
        <begin position="19"/>
        <end position="200"/>
    </location>
</feature>
<dbReference type="Gene3D" id="3.30.530.80">
    <property type="match status" value="1"/>
</dbReference>
<sequence>MKKLLIICFSIMSLTAFCQNRQTKNMLREIQGQWQQDDNGNVTYVRIVEAKGISKEKIYNRALNYFIYDYGNGKSAIQIKDPDLGRIVNKGLYDDVHIGVDLSTTSYIDTWHIVRIDIKENRARIILTLTEYEKKITDRSPIPSYSTARVNEEFPINPGGFYKTVMGKAFVKSHDRAIATLDRIEKAINEGNTELENDDW</sequence>
<evidence type="ECO:0000313" key="3">
    <source>
        <dbReference type="EMBL" id="MDN5204224.1"/>
    </source>
</evidence>
<reference evidence="3" key="1">
    <citation type="submission" date="2023-06" db="EMBL/GenBank/DDBJ databases">
        <title>Genomic of Parafulvivirga corallium.</title>
        <authorList>
            <person name="Wang G."/>
        </authorList>
    </citation>
    <scope>NUCLEOTIDE SEQUENCE</scope>
    <source>
        <strain evidence="3">BMA10</strain>
    </source>
</reference>
<dbReference type="Pfam" id="PF14730">
    <property type="entry name" value="DUF4468"/>
    <property type="match status" value="1"/>
</dbReference>
<evidence type="ECO:0000313" key="4">
    <source>
        <dbReference type="Proteomes" id="UP001172082"/>
    </source>
</evidence>
<accession>A0ABT8KVN5</accession>
<dbReference type="RefSeq" id="WP_346754248.1">
    <property type="nucleotide sequence ID" value="NZ_JAUJEA010000010.1"/>
</dbReference>
<organism evidence="3 4">
    <name type="scientific">Splendidivirga corallicola</name>
    <dbReference type="NCBI Taxonomy" id="3051826"/>
    <lineage>
        <taxon>Bacteria</taxon>
        <taxon>Pseudomonadati</taxon>
        <taxon>Bacteroidota</taxon>
        <taxon>Cytophagia</taxon>
        <taxon>Cytophagales</taxon>
        <taxon>Splendidivirgaceae</taxon>
        <taxon>Splendidivirga</taxon>
    </lineage>
</organism>
<keyword evidence="4" id="KW-1185">Reference proteome</keyword>
<protein>
    <submittedName>
        <fullName evidence="3">DUF4468 domain-containing protein</fullName>
    </submittedName>
</protein>
<keyword evidence="1" id="KW-0732">Signal</keyword>
<dbReference type="InterPro" id="IPR027823">
    <property type="entry name" value="DUF4468"/>
</dbReference>
<gene>
    <name evidence="3" type="ORF">QQ008_22720</name>
</gene>
<proteinExistence type="predicted"/>
<dbReference type="Proteomes" id="UP001172082">
    <property type="component" value="Unassembled WGS sequence"/>
</dbReference>
<comment type="caution">
    <text evidence="3">The sequence shown here is derived from an EMBL/GenBank/DDBJ whole genome shotgun (WGS) entry which is preliminary data.</text>
</comment>
<name>A0ABT8KVN5_9BACT</name>
<evidence type="ECO:0000256" key="1">
    <source>
        <dbReference type="SAM" id="SignalP"/>
    </source>
</evidence>
<feature type="signal peptide" evidence="1">
    <location>
        <begin position="1"/>
        <end position="18"/>
    </location>
</feature>
<dbReference type="EMBL" id="JAUJEA010000010">
    <property type="protein sequence ID" value="MDN5204224.1"/>
    <property type="molecule type" value="Genomic_DNA"/>
</dbReference>